<dbReference type="Pfam" id="PF12704">
    <property type="entry name" value="MacB_PCD"/>
    <property type="match status" value="1"/>
</dbReference>
<feature type="transmembrane region" description="Helical" evidence="7">
    <location>
        <begin position="363"/>
        <end position="385"/>
    </location>
</feature>
<evidence type="ECO:0000259" key="8">
    <source>
        <dbReference type="Pfam" id="PF02687"/>
    </source>
</evidence>
<dbReference type="AlphaFoldDB" id="A0A0C1QWQ2"/>
<keyword evidence="11" id="KW-1185">Reference proteome</keyword>
<feature type="transmembrane region" description="Helical" evidence="7">
    <location>
        <begin position="323"/>
        <end position="351"/>
    </location>
</feature>
<comment type="similarity">
    <text evidence="6">Belongs to the ABC-4 integral membrane protein family.</text>
</comment>
<keyword evidence="4 7" id="KW-1133">Transmembrane helix</keyword>
<comment type="subcellular location">
    <subcellularLocation>
        <location evidence="1">Cell membrane</location>
        <topology evidence="1">Multi-pass membrane protein</topology>
    </subcellularLocation>
</comment>
<organism evidence="10 11">
    <name type="scientific">Clostridium argentinense CDC 2741</name>
    <dbReference type="NCBI Taxonomy" id="1418104"/>
    <lineage>
        <taxon>Bacteria</taxon>
        <taxon>Bacillati</taxon>
        <taxon>Bacillota</taxon>
        <taxon>Clostridia</taxon>
        <taxon>Eubacteriales</taxon>
        <taxon>Clostridiaceae</taxon>
        <taxon>Clostridium</taxon>
    </lineage>
</organism>
<evidence type="ECO:0000256" key="7">
    <source>
        <dbReference type="SAM" id="Phobius"/>
    </source>
</evidence>
<dbReference type="Proteomes" id="UP000031366">
    <property type="component" value="Unassembled WGS sequence"/>
</dbReference>
<reference evidence="10 11" key="1">
    <citation type="journal article" date="2015" name="Infect. Genet. Evol.">
        <title>Genomic sequences of six botulinum neurotoxin-producing strains representing three clostridial species illustrate the mobility and diversity of botulinum neurotoxin genes.</title>
        <authorList>
            <person name="Smith T.J."/>
            <person name="Hill K.K."/>
            <person name="Xie G."/>
            <person name="Foley B.T."/>
            <person name="Williamson C.H."/>
            <person name="Foster J.T."/>
            <person name="Johnson S.L."/>
            <person name="Chertkov O."/>
            <person name="Teshima H."/>
            <person name="Gibbons H.S."/>
            <person name="Johnsky L.A."/>
            <person name="Karavis M.A."/>
            <person name="Smith L.A."/>
        </authorList>
    </citation>
    <scope>NUCLEOTIDE SEQUENCE [LARGE SCALE GENOMIC DNA]</scope>
    <source>
        <strain evidence="10 11">CDC 2741</strain>
    </source>
</reference>
<comment type="caution">
    <text evidence="10">The sequence shown here is derived from an EMBL/GenBank/DDBJ whole genome shotgun (WGS) entry which is preliminary data.</text>
</comment>
<dbReference type="PANTHER" id="PTHR30572">
    <property type="entry name" value="MEMBRANE COMPONENT OF TRANSPORTER-RELATED"/>
    <property type="match status" value="1"/>
</dbReference>
<protein>
    <submittedName>
        <fullName evidence="10">FtsX-like permease family protein</fullName>
    </submittedName>
</protein>
<feature type="transmembrane region" description="Helical" evidence="7">
    <location>
        <begin position="272"/>
        <end position="302"/>
    </location>
</feature>
<evidence type="ECO:0000256" key="3">
    <source>
        <dbReference type="ARBA" id="ARBA00022692"/>
    </source>
</evidence>
<feature type="domain" description="ABC3 transporter permease C-terminal" evidence="8">
    <location>
        <begin position="282"/>
        <end position="395"/>
    </location>
</feature>
<gene>
    <name evidence="10" type="ORF">U732_2630</name>
</gene>
<keyword evidence="2" id="KW-1003">Cell membrane</keyword>
<dbReference type="OrthoDB" id="9770036at2"/>
<evidence type="ECO:0000313" key="10">
    <source>
        <dbReference type="EMBL" id="KIE45417.1"/>
    </source>
</evidence>
<dbReference type="InterPro" id="IPR025857">
    <property type="entry name" value="MacB_PCD"/>
</dbReference>
<dbReference type="PANTHER" id="PTHR30572:SF4">
    <property type="entry name" value="ABC TRANSPORTER PERMEASE YTRF"/>
    <property type="match status" value="1"/>
</dbReference>
<dbReference type="InterPro" id="IPR003838">
    <property type="entry name" value="ABC3_permease_C"/>
</dbReference>
<dbReference type="InterPro" id="IPR050250">
    <property type="entry name" value="Macrolide_Exporter_MacB"/>
</dbReference>
<evidence type="ECO:0000256" key="1">
    <source>
        <dbReference type="ARBA" id="ARBA00004651"/>
    </source>
</evidence>
<dbReference type="GO" id="GO:0005886">
    <property type="term" value="C:plasma membrane"/>
    <property type="evidence" value="ECO:0007669"/>
    <property type="project" value="UniProtKB-SubCell"/>
</dbReference>
<dbReference type="Pfam" id="PF02687">
    <property type="entry name" value="FtsX"/>
    <property type="match status" value="1"/>
</dbReference>
<evidence type="ECO:0000313" key="11">
    <source>
        <dbReference type="Proteomes" id="UP000031366"/>
    </source>
</evidence>
<evidence type="ECO:0000256" key="2">
    <source>
        <dbReference type="ARBA" id="ARBA00022475"/>
    </source>
</evidence>
<dbReference type="STRING" id="29341.RSJ17_21110"/>
<dbReference type="EMBL" id="AYSO01000019">
    <property type="protein sequence ID" value="KIE45417.1"/>
    <property type="molecule type" value="Genomic_DNA"/>
</dbReference>
<keyword evidence="5 7" id="KW-0472">Membrane</keyword>
<evidence type="ECO:0000256" key="5">
    <source>
        <dbReference type="ARBA" id="ARBA00023136"/>
    </source>
</evidence>
<dbReference type="RefSeq" id="WP_039635196.1">
    <property type="nucleotide sequence ID" value="NZ_AYSO01000019.1"/>
</dbReference>
<sequence length="402" mass="43441">MNFIENFKMAMDSIKANKLRSFLTMLGIIIGISSVIAILSLGEGGKSSITGEFEKIGSSTVSIKVNSNEATMSDYFNENDIKQIAERVNTVKYITPSSYKMGNISSETKSKKASISAGNQDLAFIQSVEMIHGRFFNEIEANEGKAVIVLDEIGAKSLFGYTDVVGEYVTVGPKASAKKARVIGVTKSSQMMFMAENEDMPIMSMVPLSFLESLYPTDFVIDTLYIMADTKENIELAGNSAINVLKSRHNNRDREVYTAESLMKQLDQVNEVLGIFTGFISAVAAISLLVGGIGVMNIMLVSVTERTREIGIRKAIGATTNTILLQFLTESVIISLLGGIIGMILGIVAAYGLGSFAGITPVLSITSIIAVIIFSSSVGIFFGIYPARKAAKLDPIEALRYE</sequence>
<feature type="domain" description="MacB-like periplasmic core" evidence="9">
    <location>
        <begin position="21"/>
        <end position="238"/>
    </location>
</feature>
<accession>A0A0C1QWQ2</accession>
<feature type="transmembrane region" description="Helical" evidence="7">
    <location>
        <begin position="21"/>
        <end position="42"/>
    </location>
</feature>
<evidence type="ECO:0000259" key="9">
    <source>
        <dbReference type="Pfam" id="PF12704"/>
    </source>
</evidence>
<evidence type="ECO:0000256" key="4">
    <source>
        <dbReference type="ARBA" id="ARBA00022989"/>
    </source>
</evidence>
<dbReference type="GO" id="GO:0022857">
    <property type="term" value="F:transmembrane transporter activity"/>
    <property type="evidence" value="ECO:0007669"/>
    <property type="project" value="TreeGrafter"/>
</dbReference>
<evidence type="ECO:0000256" key="6">
    <source>
        <dbReference type="ARBA" id="ARBA00038076"/>
    </source>
</evidence>
<keyword evidence="3 7" id="KW-0812">Transmembrane</keyword>
<name>A0A0C1QWQ2_9CLOT</name>
<proteinExistence type="inferred from homology"/>